<dbReference type="EMBL" id="BK015698">
    <property type="protein sequence ID" value="DAE20622.1"/>
    <property type="molecule type" value="Genomic_DNA"/>
</dbReference>
<keyword evidence="1" id="KW-1133">Transmembrane helix</keyword>
<sequence>MFFKNFYSNYLHFGFILLISIYILCILVLPLVSYQFLFLSS</sequence>
<name>A0A8S5QN06_9CAUD</name>
<evidence type="ECO:0000256" key="1">
    <source>
        <dbReference type="SAM" id="Phobius"/>
    </source>
</evidence>
<accession>A0A8S5QN06</accession>
<keyword evidence="1" id="KW-0472">Membrane</keyword>
<keyword evidence="1" id="KW-0812">Transmembrane</keyword>
<proteinExistence type="predicted"/>
<protein>
    <submittedName>
        <fullName evidence="2">Uncharacterized protein</fullName>
    </submittedName>
</protein>
<organism evidence="2">
    <name type="scientific">Siphoviridae sp. ctJ3t72</name>
    <dbReference type="NCBI Taxonomy" id="2826240"/>
    <lineage>
        <taxon>Viruses</taxon>
        <taxon>Duplodnaviria</taxon>
        <taxon>Heunggongvirae</taxon>
        <taxon>Uroviricota</taxon>
        <taxon>Caudoviricetes</taxon>
    </lineage>
</organism>
<feature type="transmembrane region" description="Helical" evidence="1">
    <location>
        <begin position="12"/>
        <end position="39"/>
    </location>
</feature>
<reference evidence="2" key="1">
    <citation type="journal article" date="2021" name="Proc. Natl. Acad. Sci. U.S.A.">
        <title>A Catalog of Tens of Thousands of Viruses from Human Metagenomes Reveals Hidden Associations with Chronic Diseases.</title>
        <authorList>
            <person name="Tisza M.J."/>
            <person name="Buck C.B."/>
        </authorList>
    </citation>
    <scope>NUCLEOTIDE SEQUENCE</scope>
    <source>
        <strain evidence="2">CtJ3t72</strain>
    </source>
</reference>
<evidence type="ECO:0000313" key="2">
    <source>
        <dbReference type="EMBL" id="DAE20622.1"/>
    </source>
</evidence>